<evidence type="ECO:0000256" key="3">
    <source>
        <dbReference type="PROSITE-ProRule" id="PRU00268"/>
    </source>
</evidence>
<organism evidence="7 8">
    <name type="scientific">Ilyodon furcidens</name>
    <name type="common">goldbreast splitfin</name>
    <dbReference type="NCBI Taxonomy" id="33524"/>
    <lineage>
        <taxon>Eukaryota</taxon>
        <taxon>Metazoa</taxon>
        <taxon>Chordata</taxon>
        <taxon>Craniata</taxon>
        <taxon>Vertebrata</taxon>
        <taxon>Euteleostomi</taxon>
        <taxon>Actinopterygii</taxon>
        <taxon>Neopterygii</taxon>
        <taxon>Teleostei</taxon>
        <taxon>Neoteleostei</taxon>
        <taxon>Acanthomorphata</taxon>
        <taxon>Ovalentaria</taxon>
        <taxon>Atherinomorphae</taxon>
        <taxon>Cyprinodontiformes</taxon>
        <taxon>Goodeidae</taxon>
        <taxon>Ilyodon</taxon>
    </lineage>
</organism>
<dbReference type="PROSITE" id="PS50881">
    <property type="entry name" value="S5_DSRBD"/>
    <property type="match status" value="1"/>
</dbReference>
<proteinExistence type="predicted"/>
<keyword evidence="8" id="KW-1185">Reference proteome</keyword>
<dbReference type="SMART" id="SM00358">
    <property type="entry name" value="DSRM"/>
    <property type="match status" value="2"/>
</dbReference>
<feature type="domain" description="DRBM" evidence="5">
    <location>
        <begin position="80"/>
        <end position="148"/>
    </location>
</feature>
<name>A0ABV0TQ67_9TELE</name>
<gene>
    <name evidence="7" type="ORF">ILYODFUR_037735</name>
</gene>
<accession>A0ABV0TQ67</accession>
<reference evidence="7 8" key="1">
    <citation type="submission" date="2021-06" db="EMBL/GenBank/DDBJ databases">
        <authorList>
            <person name="Palmer J.M."/>
        </authorList>
    </citation>
    <scope>NUCLEOTIDE SEQUENCE [LARGE SCALE GENOMIC DNA]</scope>
    <source>
        <strain evidence="8">if_2019</strain>
        <tissue evidence="7">Muscle</tissue>
    </source>
</reference>
<dbReference type="InterPro" id="IPR044452">
    <property type="entry name" value="EIF2AK2_DSRM_1"/>
</dbReference>
<dbReference type="PANTHER" id="PTHR46205">
    <property type="entry name" value="LOQUACIOUS, ISOFORM B"/>
    <property type="match status" value="1"/>
</dbReference>
<dbReference type="Pfam" id="PF00035">
    <property type="entry name" value="dsrm"/>
    <property type="match status" value="2"/>
</dbReference>
<dbReference type="Gene3D" id="3.30.160.20">
    <property type="match status" value="2"/>
</dbReference>
<evidence type="ECO:0000259" key="6">
    <source>
        <dbReference type="PROSITE" id="PS50881"/>
    </source>
</evidence>
<dbReference type="CDD" id="cd19903">
    <property type="entry name" value="DSRM_EIF2AK2_rpt1"/>
    <property type="match status" value="1"/>
</dbReference>
<evidence type="ECO:0000256" key="1">
    <source>
        <dbReference type="ARBA" id="ARBA00022884"/>
    </source>
</evidence>
<feature type="domain" description="S5 DRBM" evidence="6">
    <location>
        <begin position="2"/>
        <end position="65"/>
    </location>
</feature>
<keyword evidence="1 2" id="KW-0694">RNA-binding</keyword>
<dbReference type="InterPro" id="IPR014720">
    <property type="entry name" value="dsRBD_dom"/>
</dbReference>
<dbReference type="SUPFAM" id="SSF54768">
    <property type="entry name" value="dsRNA-binding domain-like"/>
    <property type="match status" value="2"/>
</dbReference>
<feature type="non-terminal residue" evidence="7">
    <location>
        <position position="155"/>
    </location>
</feature>
<sequence>MTSANNVTRNRMHTHRSGGRSLRFTQRVVLGDKTYPSGVGSTKKKAKEVAAQNALEVLNKNEADIFAKQKLEDNSASKENYFALINEYCQRKGLRKNYIEVERRGPPHNPQFFYKLIIDKKEYPVAEGKSAKEAKQNAAKLAWSALLEQSDYDSK</sequence>
<protein>
    <submittedName>
        <fullName evidence="7">Uncharacterized protein</fullName>
    </submittedName>
</protein>
<dbReference type="EMBL" id="JAHRIQ010043360">
    <property type="protein sequence ID" value="MEQ2235060.1"/>
    <property type="molecule type" value="Genomic_DNA"/>
</dbReference>
<evidence type="ECO:0000256" key="4">
    <source>
        <dbReference type="SAM" id="MobiDB-lite"/>
    </source>
</evidence>
<dbReference type="Proteomes" id="UP001482620">
    <property type="component" value="Unassembled WGS sequence"/>
</dbReference>
<dbReference type="InterPro" id="IPR051247">
    <property type="entry name" value="RLC_Component"/>
</dbReference>
<keyword evidence="3" id="KW-0689">Ribosomal protein</keyword>
<comment type="caution">
    <text evidence="7">The sequence shown here is derived from an EMBL/GenBank/DDBJ whole genome shotgun (WGS) entry which is preliminary data.</text>
</comment>
<evidence type="ECO:0000259" key="5">
    <source>
        <dbReference type="PROSITE" id="PS50137"/>
    </source>
</evidence>
<evidence type="ECO:0000313" key="7">
    <source>
        <dbReference type="EMBL" id="MEQ2235060.1"/>
    </source>
</evidence>
<dbReference type="PANTHER" id="PTHR46205:SF3">
    <property type="entry name" value="LOQUACIOUS, ISOFORM B"/>
    <property type="match status" value="1"/>
</dbReference>
<evidence type="ECO:0000256" key="2">
    <source>
        <dbReference type="PROSITE-ProRule" id="PRU00266"/>
    </source>
</evidence>
<evidence type="ECO:0000313" key="8">
    <source>
        <dbReference type="Proteomes" id="UP001482620"/>
    </source>
</evidence>
<keyword evidence="3" id="KW-0687">Ribonucleoprotein</keyword>
<dbReference type="InterPro" id="IPR013810">
    <property type="entry name" value="Ribosomal_uS5_N"/>
</dbReference>
<dbReference type="PROSITE" id="PS50137">
    <property type="entry name" value="DS_RBD"/>
    <property type="match status" value="2"/>
</dbReference>
<feature type="region of interest" description="Disordered" evidence="4">
    <location>
        <begin position="1"/>
        <end position="22"/>
    </location>
</feature>
<feature type="domain" description="DRBM" evidence="5">
    <location>
        <begin position="1"/>
        <end position="60"/>
    </location>
</feature>